<dbReference type="RefSeq" id="WP_147847440.1">
    <property type="nucleotide sequence ID" value="NZ_VDUZ01000013.1"/>
</dbReference>
<dbReference type="Proteomes" id="UP000321638">
    <property type="component" value="Unassembled WGS sequence"/>
</dbReference>
<accession>A0A5C8PN95</accession>
<comment type="caution">
    <text evidence="2">The sequence shown here is derived from an EMBL/GenBank/DDBJ whole genome shotgun (WGS) entry which is preliminary data.</text>
</comment>
<evidence type="ECO:0000256" key="1">
    <source>
        <dbReference type="SAM" id="MobiDB-lite"/>
    </source>
</evidence>
<gene>
    <name evidence="2" type="ORF">FHP25_13360</name>
</gene>
<organism evidence="2 3">
    <name type="scientific">Vineibacter terrae</name>
    <dbReference type="NCBI Taxonomy" id="2586908"/>
    <lineage>
        <taxon>Bacteria</taxon>
        <taxon>Pseudomonadati</taxon>
        <taxon>Pseudomonadota</taxon>
        <taxon>Alphaproteobacteria</taxon>
        <taxon>Hyphomicrobiales</taxon>
        <taxon>Vineibacter</taxon>
    </lineage>
</organism>
<protein>
    <submittedName>
        <fullName evidence="2">Uncharacterized protein</fullName>
    </submittedName>
</protein>
<evidence type="ECO:0000313" key="3">
    <source>
        <dbReference type="Proteomes" id="UP000321638"/>
    </source>
</evidence>
<reference evidence="2 3" key="1">
    <citation type="submission" date="2019-06" db="EMBL/GenBank/DDBJ databases">
        <title>New taxonomy in bacterial strain CC-CFT640, isolated from vineyard.</title>
        <authorList>
            <person name="Lin S.-Y."/>
            <person name="Tsai C.-F."/>
            <person name="Young C.-C."/>
        </authorList>
    </citation>
    <scope>NUCLEOTIDE SEQUENCE [LARGE SCALE GENOMIC DNA]</scope>
    <source>
        <strain evidence="2 3">CC-CFT640</strain>
    </source>
</reference>
<feature type="compositionally biased region" description="Basic residues" evidence="1">
    <location>
        <begin position="294"/>
        <end position="307"/>
    </location>
</feature>
<feature type="region of interest" description="Disordered" evidence="1">
    <location>
        <begin position="285"/>
        <end position="317"/>
    </location>
</feature>
<sequence>MPLLDLPSAHFDNDALLEIPEVAIAELNGEEDLDKLSAIANNVLAQRDFIYTLSVMCSPGVEQYEDIIRLNHAIFADQSLSIVQGLREAGVPLTVDPDVALSFDGREDWRLIVRRMLDRDWLAHIASGYILRWVVSRWQQPETQPEASLTRAIDGIAEWCRRNRVVGGGKQNIKKHLWPRYKSVSHLWAAWYILEDVGVELLTPAGLSEFFATAYYLLHQASTIVPKRRRAGEALLSIDEAWQVPPAFAQRLLVRTEDGQEHDLGFTGAWIDDLNAHDIRNRIVGERGEADRGKAKKVKPPKRKGRPGRLTGVKTST</sequence>
<evidence type="ECO:0000313" key="2">
    <source>
        <dbReference type="EMBL" id="TXL75637.1"/>
    </source>
</evidence>
<dbReference type="EMBL" id="VDUZ01000013">
    <property type="protein sequence ID" value="TXL75637.1"/>
    <property type="molecule type" value="Genomic_DNA"/>
</dbReference>
<proteinExistence type="predicted"/>
<keyword evidence="3" id="KW-1185">Reference proteome</keyword>
<name>A0A5C8PN95_9HYPH</name>
<dbReference type="AlphaFoldDB" id="A0A5C8PN95"/>